<protein>
    <submittedName>
        <fullName evidence="2">Intein N-terminal splicing region</fullName>
    </submittedName>
</protein>
<keyword evidence="3" id="KW-1185">Reference proteome</keyword>
<dbReference type="Gene3D" id="3.90.1720.10">
    <property type="entry name" value="endopeptidase domain like (from Nostoc punctiforme)"/>
    <property type="match status" value="1"/>
</dbReference>
<organism evidence="2 3">
    <name type="scientific">Lachnospira pectinoschiza</name>
    <dbReference type="NCBI Taxonomy" id="28052"/>
    <lineage>
        <taxon>Bacteria</taxon>
        <taxon>Bacillati</taxon>
        <taxon>Bacillota</taxon>
        <taxon>Clostridia</taxon>
        <taxon>Lachnospirales</taxon>
        <taxon>Lachnospiraceae</taxon>
        <taxon>Lachnospira</taxon>
    </lineage>
</organism>
<dbReference type="Pfam" id="PF05257">
    <property type="entry name" value="CHAP"/>
    <property type="match status" value="1"/>
</dbReference>
<dbReference type="InterPro" id="IPR007921">
    <property type="entry name" value="CHAP_dom"/>
</dbReference>
<dbReference type="SUPFAM" id="SSF54001">
    <property type="entry name" value="Cysteine proteinases"/>
    <property type="match status" value="1"/>
</dbReference>
<dbReference type="RefSeq" id="WP_074521811.1">
    <property type="nucleotide sequence ID" value="NZ_FNHZ01000005.1"/>
</dbReference>
<dbReference type="EMBL" id="FNHZ01000005">
    <property type="protein sequence ID" value="SDN06098.1"/>
    <property type="molecule type" value="Genomic_DNA"/>
</dbReference>
<dbReference type="PROSITE" id="PS50911">
    <property type="entry name" value="CHAP"/>
    <property type="match status" value="1"/>
</dbReference>
<dbReference type="Proteomes" id="UP000187651">
    <property type="component" value="Unassembled WGS sequence"/>
</dbReference>
<accession>A0A1G9YAH8</accession>
<gene>
    <name evidence="2" type="ORF">SAMN05216544_1757</name>
</gene>
<feature type="domain" description="Peptidase C51" evidence="1">
    <location>
        <begin position="29"/>
        <end position="155"/>
    </location>
</feature>
<evidence type="ECO:0000313" key="3">
    <source>
        <dbReference type="Proteomes" id="UP000187651"/>
    </source>
</evidence>
<dbReference type="AlphaFoldDB" id="A0A1G9YAH8"/>
<evidence type="ECO:0000313" key="2">
    <source>
        <dbReference type="EMBL" id="SDN06098.1"/>
    </source>
</evidence>
<reference evidence="3" key="1">
    <citation type="submission" date="2016-10" db="EMBL/GenBank/DDBJ databases">
        <authorList>
            <person name="Varghese N."/>
            <person name="Submissions S."/>
        </authorList>
    </citation>
    <scope>NUCLEOTIDE SEQUENCE [LARGE SCALE GENOMIC DNA]</scope>
    <source>
        <strain evidence="3">M83</strain>
    </source>
</reference>
<proteinExistence type="predicted"/>
<name>A0A1G9YAH8_9FIRM</name>
<dbReference type="InterPro" id="IPR038765">
    <property type="entry name" value="Papain-like_cys_pep_sf"/>
</dbReference>
<dbReference type="OrthoDB" id="1884925at2"/>
<evidence type="ECO:0000259" key="1">
    <source>
        <dbReference type="PROSITE" id="PS50911"/>
    </source>
</evidence>
<sequence length="247" mass="27687">MKTILKSLAGFMAFVFIFSLLSVKSFASTKEVDLYSEYYNSGNIFAQIGYYGQCTWYAYGRACEVNGCYYPFKWDAAKWYYYAKDSGEFEVGDEARANSIAVWSYYGSGHVAYVESVSGDEVTITEANNDHSISYKSYSLSTGIKQYDGYKTYSSQGMKTRYSKGVLLGYIYLSSESELVLSDSSEVLTDITGANAGIEAASEALAQQKNANSNSLVLYNNNGYYSNYKLEEELIDYDKAVIMRNEN</sequence>